<dbReference type="eggNOG" id="KOG1750">
    <property type="taxonomic scope" value="Eukaryota"/>
</dbReference>
<keyword evidence="2" id="KW-0689">Ribosomal protein</keyword>
<dbReference type="GO" id="GO:0015935">
    <property type="term" value="C:small ribosomal subunit"/>
    <property type="evidence" value="ECO:0007669"/>
    <property type="project" value="InterPro"/>
</dbReference>
<evidence type="ECO:0000256" key="3">
    <source>
        <dbReference type="ARBA" id="ARBA00023274"/>
    </source>
</evidence>
<comment type="similarity">
    <text evidence="1">Belongs to the universal ribosomal protein uS12 family.</text>
</comment>
<organism evidence="5 6">
    <name type="scientific">Endocarpon pusillum (strain Z07020 / HMAS-L-300199)</name>
    <name type="common">Lichen-forming fungus</name>
    <dbReference type="NCBI Taxonomy" id="1263415"/>
    <lineage>
        <taxon>Eukaryota</taxon>
        <taxon>Fungi</taxon>
        <taxon>Dikarya</taxon>
        <taxon>Ascomycota</taxon>
        <taxon>Pezizomycotina</taxon>
        <taxon>Eurotiomycetes</taxon>
        <taxon>Chaetothyriomycetidae</taxon>
        <taxon>Verrucariales</taxon>
        <taxon>Verrucariaceae</taxon>
        <taxon>Endocarpon</taxon>
    </lineage>
</organism>
<protein>
    <recommendedName>
        <fullName evidence="7">Ribosomal protein S12</fullName>
    </recommendedName>
</protein>
<dbReference type="AlphaFoldDB" id="U1GI59"/>
<sequence length="132" mass="14420">MPPTPSPLAIRALQTLALPIHPQRPSITSVRPILRLPHPAPASRSFSTTTPHLTTLNQVRRKGREVKRERRSLSPALVGRPEMKGVCLKVGITKPKKPNSGQRKTAKVRLSSGKVISAYIPGEGRCGEQDPK</sequence>
<evidence type="ECO:0000256" key="2">
    <source>
        <dbReference type="ARBA" id="ARBA00022980"/>
    </source>
</evidence>
<dbReference type="Gene3D" id="2.40.50.140">
    <property type="entry name" value="Nucleic acid-binding proteins"/>
    <property type="match status" value="1"/>
</dbReference>
<dbReference type="EMBL" id="KE721204">
    <property type="protein sequence ID" value="ERF71496.1"/>
    <property type="molecule type" value="Genomic_DNA"/>
</dbReference>
<dbReference type="PANTHER" id="PTHR11652">
    <property type="entry name" value="30S RIBOSOMAL PROTEIN S12 FAMILY MEMBER"/>
    <property type="match status" value="1"/>
</dbReference>
<dbReference type="InterPro" id="IPR005679">
    <property type="entry name" value="Ribosomal_uS12_bac"/>
</dbReference>
<evidence type="ECO:0008006" key="7">
    <source>
        <dbReference type="Google" id="ProtNLM"/>
    </source>
</evidence>
<dbReference type="GO" id="GO:0006412">
    <property type="term" value="P:translation"/>
    <property type="evidence" value="ECO:0007669"/>
    <property type="project" value="InterPro"/>
</dbReference>
<feature type="region of interest" description="Disordered" evidence="4">
    <location>
        <begin position="58"/>
        <end position="80"/>
    </location>
</feature>
<keyword evidence="6" id="KW-1185">Reference proteome</keyword>
<dbReference type="RefSeq" id="XP_007802705.1">
    <property type="nucleotide sequence ID" value="XM_007804514.1"/>
</dbReference>
<dbReference type="Pfam" id="PF00164">
    <property type="entry name" value="Ribosom_S12_S23"/>
    <property type="match status" value="1"/>
</dbReference>
<proteinExistence type="inferred from homology"/>
<dbReference type="InterPro" id="IPR006032">
    <property type="entry name" value="Ribosomal_uS12"/>
</dbReference>
<dbReference type="HOGENOM" id="CLU_1917054_0_0_1"/>
<dbReference type="OrthoDB" id="361013at2759"/>
<dbReference type="GO" id="GO:0003735">
    <property type="term" value="F:structural constituent of ribosome"/>
    <property type="evidence" value="ECO:0007669"/>
    <property type="project" value="InterPro"/>
</dbReference>
<dbReference type="Proteomes" id="UP000019373">
    <property type="component" value="Unassembled WGS sequence"/>
</dbReference>
<dbReference type="PRINTS" id="PR01034">
    <property type="entry name" value="RIBOSOMALS12"/>
</dbReference>
<gene>
    <name evidence="5" type="ORF">EPUS_00485</name>
</gene>
<evidence type="ECO:0000313" key="6">
    <source>
        <dbReference type="Proteomes" id="UP000019373"/>
    </source>
</evidence>
<dbReference type="SUPFAM" id="SSF50249">
    <property type="entry name" value="Nucleic acid-binding proteins"/>
    <property type="match status" value="1"/>
</dbReference>
<evidence type="ECO:0000256" key="4">
    <source>
        <dbReference type="SAM" id="MobiDB-lite"/>
    </source>
</evidence>
<reference evidence="6" key="1">
    <citation type="journal article" date="2014" name="BMC Genomics">
        <title>Genome characteristics reveal the impact of lichenization on lichen-forming fungus Endocarpon pusillum Hedwig (Verrucariales, Ascomycota).</title>
        <authorList>
            <person name="Wang Y.-Y."/>
            <person name="Liu B."/>
            <person name="Zhang X.-Y."/>
            <person name="Zhou Q.-M."/>
            <person name="Zhang T."/>
            <person name="Li H."/>
            <person name="Yu Y.-F."/>
            <person name="Zhang X.-L."/>
            <person name="Hao X.-Y."/>
            <person name="Wang M."/>
            <person name="Wang L."/>
            <person name="Wei J.-C."/>
        </authorList>
    </citation>
    <scope>NUCLEOTIDE SEQUENCE [LARGE SCALE GENOMIC DNA]</scope>
    <source>
        <strain evidence="6">Z07020 / HMAS-L-300199</strain>
    </source>
</reference>
<dbReference type="InterPro" id="IPR012340">
    <property type="entry name" value="NA-bd_OB-fold"/>
</dbReference>
<evidence type="ECO:0000313" key="5">
    <source>
        <dbReference type="EMBL" id="ERF71496.1"/>
    </source>
</evidence>
<dbReference type="GeneID" id="19235546"/>
<accession>U1GI59</accession>
<name>U1GI59_ENDPU</name>
<evidence type="ECO:0000256" key="1">
    <source>
        <dbReference type="ARBA" id="ARBA00005657"/>
    </source>
</evidence>
<keyword evidence="3" id="KW-0687">Ribonucleoprotein</keyword>